<feature type="compositionally biased region" description="Acidic residues" evidence="1">
    <location>
        <begin position="222"/>
        <end position="231"/>
    </location>
</feature>
<reference evidence="2 3" key="1">
    <citation type="submission" date="2019-01" db="EMBL/GenBank/DDBJ databases">
        <title>Draft Genome and Complete Hox-Cluster Characterization of the Sterlet Sturgeon (Acipenser ruthenus).</title>
        <authorList>
            <person name="Wei Q."/>
        </authorList>
    </citation>
    <scope>NUCLEOTIDE SEQUENCE [LARGE SCALE GENOMIC DNA]</scope>
    <source>
        <strain evidence="2">WHYD16114868_AA</strain>
        <tissue evidence="2">Blood</tissue>
    </source>
</reference>
<feature type="region of interest" description="Disordered" evidence="1">
    <location>
        <begin position="53"/>
        <end position="264"/>
    </location>
</feature>
<proteinExistence type="predicted"/>
<evidence type="ECO:0000256" key="1">
    <source>
        <dbReference type="SAM" id="MobiDB-lite"/>
    </source>
</evidence>
<accession>A0A444U5S1</accession>
<dbReference type="EMBL" id="SCEB01215249">
    <property type="protein sequence ID" value="RXM30543.1"/>
    <property type="molecule type" value="Genomic_DNA"/>
</dbReference>
<feature type="compositionally biased region" description="Polar residues" evidence="1">
    <location>
        <begin position="92"/>
        <end position="102"/>
    </location>
</feature>
<evidence type="ECO:0000313" key="2">
    <source>
        <dbReference type="EMBL" id="RXM30543.1"/>
    </source>
</evidence>
<feature type="compositionally biased region" description="Basic and acidic residues" evidence="1">
    <location>
        <begin position="194"/>
        <end position="204"/>
    </location>
</feature>
<feature type="compositionally biased region" description="Polar residues" evidence="1">
    <location>
        <begin position="158"/>
        <end position="168"/>
    </location>
</feature>
<sequence>MISKPLKQPPLEKVSLTSNIFTHSKGCPLEQALFQDTIEESENDTFVFHQLVSRPSSYNEKKRRKPVSEWNRQDSQTASPALEPSAEENTETKQTGSGPTKTSRSHSAEENTEIKQTGSGPLKTSRFDSAEENTEIKQTGSGPSKTSRCHSAEENTEIKQTGSGPSKTSRCHSAEENTETKQKGSGPSKTSRCHSAEENTETKQKGSGPSKRSVRPGTSSEVPDEPSEEEETKASVKTPPPFSQHPVISIPTAMSYKQNDRMEF</sequence>
<evidence type="ECO:0000313" key="3">
    <source>
        <dbReference type="Proteomes" id="UP000289886"/>
    </source>
</evidence>
<keyword evidence="3" id="KW-1185">Reference proteome</keyword>
<comment type="caution">
    <text evidence="2">The sequence shown here is derived from an EMBL/GenBank/DDBJ whole genome shotgun (WGS) entry which is preliminary data.</text>
</comment>
<feature type="compositionally biased region" description="Polar residues" evidence="1">
    <location>
        <begin position="136"/>
        <end position="146"/>
    </location>
</feature>
<feature type="compositionally biased region" description="Basic and acidic residues" evidence="1">
    <location>
        <begin position="172"/>
        <end position="182"/>
    </location>
</feature>
<dbReference type="Proteomes" id="UP000289886">
    <property type="component" value="Unassembled WGS sequence"/>
</dbReference>
<protein>
    <submittedName>
        <fullName evidence="2">Uncharacterized protein</fullName>
    </submittedName>
</protein>
<dbReference type="AlphaFoldDB" id="A0A444U5S1"/>
<gene>
    <name evidence="2" type="ORF">EOD39_7792</name>
</gene>
<name>A0A444U5S1_ACIRT</name>
<organism evidence="2 3">
    <name type="scientific">Acipenser ruthenus</name>
    <name type="common">Sterlet sturgeon</name>
    <dbReference type="NCBI Taxonomy" id="7906"/>
    <lineage>
        <taxon>Eukaryota</taxon>
        <taxon>Metazoa</taxon>
        <taxon>Chordata</taxon>
        <taxon>Craniata</taxon>
        <taxon>Vertebrata</taxon>
        <taxon>Euteleostomi</taxon>
        <taxon>Actinopterygii</taxon>
        <taxon>Chondrostei</taxon>
        <taxon>Acipenseriformes</taxon>
        <taxon>Acipenseridae</taxon>
        <taxon>Acipenser</taxon>
    </lineage>
</organism>